<accession>A0A6A6JL73</accession>
<dbReference type="InterPro" id="IPR000994">
    <property type="entry name" value="Pept_M24"/>
</dbReference>
<dbReference type="AlphaFoldDB" id="A0A6A6JL73"/>
<evidence type="ECO:0000256" key="5">
    <source>
        <dbReference type="ARBA" id="ARBA00012574"/>
    </source>
</evidence>
<evidence type="ECO:0000256" key="10">
    <source>
        <dbReference type="ARBA" id="ARBA00023049"/>
    </source>
</evidence>
<dbReference type="GO" id="GO:0006508">
    <property type="term" value="P:proteolysis"/>
    <property type="evidence" value="ECO:0007669"/>
    <property type="project" value="UniProtKB-KW"/>
</dbReference>
<dbReference type="SUPFAM" id="SSF53092">
    <property type="entry name" value="Creatinase/prolidase N-terminal domain"/>
    <property type="match status" value="1"/>
</dbReference>
<dbReference type="SMART" id="SM01011">
    <property type="entry name" value="AMP_N"/>
    <property type="match status" value="1"/>
</dbReference>
<evidence type="ECO:0000256" key="7">
    <source>
        <dbReference type="ARBA" id="ARBA00022670"/>
    </source>
</evidence>
<evidence type="ECO:0000256" key="1">
    <source>
        <dbReference type="ARBA" id="ARBA00001424"/>
    </source>
</evidence>
<dbReference type="RefSeq" id="XP_033654402.1">
    <property type="nucleotide sequence ID" value="XM_033798319.1"/>
</dbReference>
<evidence type="ECO:0000313" key="17">
    <source>
        <dbReference type="EMBL" id="KAF2276863.1"/>
    </source>
</evidence>
<evidence type="ECO:0000256" key="2">
    <source>
        <dbReference type="ARBA" id="ARBA00001936"/>
    </source>
</evidence>
<dbReference type="EMBL" id="ML986492">
    <property type="protein sequence ID" value="KAF2276863.1"/>
    <property type="molecule type" value="Genomic_DNA"/>
</dbReference>
<keyword evidence="6" id="KW-0031">Aminopeptidase</keyword>
<dbReference type="OrthoDB" id="10261878at2759"/>
<dbReference type="GeneID" id="54551494"/>
<proteinExistence type="inferred from homology"/>
<sequence length="595" mass="67263">MAGSIDPVELASRLSEKQMDCWLHMESETPLNKYPAKQHARRVATELGVSAGLLILHGEIARNNKYSDMPAPFRQNRYFYYLTGCNETDCHVTYDIEQDSLSLYIPKVDTSRIIWYGRGSTIPEALDKYDVDYVHHNERLQHHTDRYLRDYPGVLYLLDPKECSQIIRPDDKRCDVQSLLPAMNRARVIKDQHEIDLIRKANKISSQAHVEVLANIRKFTNEAQVEGRFLDVCVSNHARKQAYDIIAGSGPNAGTLHYDANNEDFGDRLLMCLDAGCEWQNYASDITRTFPLTGKWTKEGRAIYGLVERMQSYCIEKLRPGVRYLDLHIQAHQIAIEGLLKLGILHNGTPEEIYKAGTSRAFFPHGLGHHIGLEVHDVGHSELMSGLSTAEKEVPSLFPQDYHLSVYDPALCFAPATPRSGPLQEGMVLTVEPGIYFSAYALKLYSKHPVHRKYINVPVLKKYMSVGGVRIEDDILITRDGHENLTTAPKGEAMLRIINGEETPDLDAICSSASSPQRSTVAPQLTEENEEKEESLVPAPGISRSRLCLRCRVYRASHNTDCSEDSHSYEQMKIPIRRSESIGLNFLQRGEGSRR</sequence>
<keyword evidence="10" id="KW-0482">Metalloprotease</keyword>
<dbReference type="Pfam" id="PF05195">
    <property type="entry name" value="AMP_N"/>
    <property type="match status" value="1"/>
</dbReference>
<organism evidence="17 18">
    <name type="scientific">Westerdykella ornata</name>
    <dbReference type="NCBI Taxonomy" id="318751"/>
    <lineage>
        <taxon>Eukaryota</taxon>
        <taxon>Fungi</taxon>
        <taxon>Dikarya</taxon>
        <taxon>Ascomycota</taxon>
        <taxon>Pezizomycotina</taxon>
        <taxon>Dothideomycetes</taxon>
        <taxon>Pleosporomycetidae</taxon>
        <taxon>Pleosporales</taxon>
        <taxon>Sporormiaceae</taxon>
        <taxon>Westerdykella</taxon>
    </lineage>
</organism>
<dbReference type="Pfam" id="PF00557">
    <property type="entry name" value="Peptidase_M24"/>
    <property type="match status" value="1"/>
</dbReference>
<feature type="compositionally biased region" description="Polar residues" evidence="15">
    <location>
        <begin position="512"/>
        <end position="523"/>
    </location>
</feature>
<evidence type="ECO:0000256" key="6">
    <source>
        <dbReference type="ARBA" id="ARBA00022438"/>
    </source>
</evidence>
<reference evidence="17" key="1">
    <citation type="journal article" date="2020" name="Stud. Mycol.">
        <title>101 Dothideomycetes genomes: a test case for predicting lifestyles and emergence of pathogens.</title>
        <authorList>
            <person name="Haridas S."/>
            <person name="Albert R."/>
            <person name="Binder M."/>
            <person name="Bloem J."/>
            <person name="Labutti K."/>
            <person name="Salamov A."/>
            <person name="Andreopoulos B."/>
            <person name="Baker S."/>
            <person name="Barry K."/>
            <person name="Bills G."/>
            <person name="Bluhm B."/>
            <person name="Cannon C."/>
            <person name="Castanera R."/>
            <person name="Culley D."/>
            <person name="Daum C."/>
            <person name="Ezra D."/>
            <person name="Gonzalez J."/>
            <person name="Henrissat B."/>
            <person name="Kuo A."/>
            <person name="Liang C."/>
            <person name="Lipzen A."/>
            <person name="Lutzoni F."/>
            <person name="Magnuson J."/>
            <person name="Mondo S."/>
            <person name="Nolan M."/>
            <person name="Ohm R."/>
            <person name="Pangilinan J."/>
            <person name="Park H.-J."/>
            <person name="Ramirez L."/>
            <person name="Alfaro M."/>
            <person name="Sun H."/>
            <person name="Tritt A."/>
            <person name="Yoshinaga Y."/>
            <person name="Zwiers L.-H."/>
            <person name="Turgeon B."/>
            <person name="Goodwin S."/>
            <person name="Spatafora J."/>
            <person name="Crous P."/>
            <person name="Grigoriev I."/>
        </authorList>
    </citation>
    <scope>NUCLEOTIDE SEQUENCE</scope>
    <source>
        <strain evidence="17">CBS 379.55</strain>
    </source>
</reference>
<dbReference type="InterPro" id="IPR052433">
    <property type="entry name" value="X-Pro_dipept-like"/>
</dbReference>
<evidence type="ECO:0000256" key="3">
    <source>
        <dbReference type="ARBA" id="ARBA00002443"/>
    </source>
</evidence>
<evidence type="ECO:0000256" key="12">
    <source>
        <dbReference type="ARBA" id="ARBA00030849"/>
    </source>
</evidence>
<keyword evidence="8 14" id="KW-0479">Metal-binding</keyword>
<comment type="similarity">
    <text evidence="4 14">Belongs to the peptidase M24B family.</text>
</comment>
<dbReference type="SUPFAM" id="SSF55920">
    <property type="entry name" value="Creatinase/aminopeptidase"/>
    <property type="match status" value="1"/>
</dbReference>
<evidence type="ECO:0000259" key="16">
    <source>
        <dbReference type="SMART" id="SM01011"/>
    </source>
</evidence>
<protein>
    <recommendedName>
        <fullName evidence="5">Xaa-Pro aminopeptidase</fullName>
        <ecNumber evidence="5">3.4.11.9</ecNumber>
    </recommendedName>
    <alternativeName>
        <fullName evidence="12">Aminoacylproline aminopeptidase</fullName>
    </alternativeName>
    <alternativeName>
        <fullName evidence="13">Prolidase</fullName>
    </alternativeName>
</protein>
<feature type="domain" description="Aminopeptidase P N-terminal" evidence="16">
    <location>
        <begin position="34"/>
        <end position="164"/>
    </location>
</feature>
<dbReference type="InterPro" id="IPR007865">
    <property type="entry name" value="Aminopep_P_N"/>
</dbReference>
<keyword evidence="18" id="KW-1185">Reference proteome</keyword>
<evidence type="ECO:0000256" key="14">
    <source>
        <dbReference type="RuleBase" id="RU000590"/>
    </source>
</evidence>
<comment type="catalytic activity">
    <reaction evidence="1">
        <text>Release of any N-terminal amino acid, including proline, that is linked to proline, even from a dipeptide or tripeptide.</text>
        <dbReference type="EC" id="3.4.11.9"/>
    </reaction>
</comment>
<evidence type="ECO:0000256" key="4">
    <source>
        <dbReference type="ARBA" id="ARBA00008766"/>
    </source>
</evidence>
<evidence type="ECO:0000313" key="18">
    <source>
        <dbReference type="Proteomes" id="UP000800097"/>
    </source>
</evidence>
<dbReference type="PANTHER" id="PTHR43226">
    <property type="entry name" value="XAA-PRO AMINOPEPTIDASE 3"/>
    <property type="match status" value="1"/>
</dbReference>
<evidence type="ECO:0000256" key="15">
    <source>
        <dbReference type="SAM" id="MobiDB-lite"/>
    </source>
</evidence>
<dbReference type="Gene3D" id="3.90.230.10">
    <property type="entry name" value="Creatinase/methionine aminopeptidase superfamily"/>
    <property type="match status" value="1"/>
</dbReference>
<feature type="region of interest" description="Disordered" evidence="15">
    <location>
        <begin position="512"/>
        <end position="537"/>
    </location>
</feature>
<keyword evidence="7" id="KW-0645">Protease</keyword>
<dbReference type="GO" id="GO:0030145">
    <property type="term" value="F:manganese ion binding"/>
    <property type="evidence" value="ECO:0007669"/>
    <property type="project" value="InterPro"/>
</dbReference>
<dbReference type="InterPro" id="IPR036005">
    <property type="entry name" value="Creatinase/aminopeptidase-like"/>
</dbReference>
<evidence type="ECO:0000256" key="9">
    <source>
        <dbReference type="ARBA" id="ARBA00022801"/>
    </source>
</evidence>
<evidence type="ECO:0000256" key="13">
    <source>
        <dbReference type="ARBA" id="ARBA00032413"/>
    </source>
</evidence>
<name>A0A6A6JL73_WESOR</name>
<dbReference type="EC" id="3.4.11.9" evidence="5"/>
<dbReference type="CDD" id="cd01087">
    <property type="entry name" value="Prolidase"/>
    <property type="match status" value="1"/>
</dbReference>
<dbReference type="GO" id="GO:0070006">
    <property type="term" value="F:metalloaminopeptidase activity"/>
    <property type="evidence" value="ECO:0007669"/>
    <property type="project" value="InterPro"/>
</dbReference>
<dbReference type="PROSITE" id="PS00491">
    <property type="entry name" value="PROLINE_PEPTIDASE"/>
    <property type="match status" value="1"/>
</dbReference>
<evidence type="ECO:0000256" key="11">
    <source>
        <dbReference type="ARBA" id="ARBA00023211"/>
    </source>
</evidence>
<comment type="function">
    <text evidence="3">Catalyzes the removal of a penultimate prolyl residue from the N-termini of peptides.</text>
</comment>
<keyword evidence="11" id="KW-0464">Manganese</keyword>
<dbReference type="PANTHER" id="PTHR43226:SF3">
    <property type="entry name" value="XAA-PRO AMINOPEPTIDASE AN0832-RELATED"/>
    <property type="match status" value="1"/>
</dbReference>
<comment type="cofactor">
    <cofactor evidence="2">
        <name>Mn(2+)</name>
        <dbReference type="ChEBI" id="CHEBI:29035"/>
    </cofactor>
</comment>
<evidence type="ECO:0000256" key="8">
    <source>
        <dbReference type="ARBA" id="ARBA00022723"/>
    </source>
</evidence>
<keyword evidence="9" id="KW-0378">Hydrolase</keyword>
<dbReference type="Proteomes" id="UP000800097">
    <property type="component" value="Unassembled WGS sequence"/>
</dbReference>
<dbReference type="InterPro" id="IPR029149">
    <property type="entry name" value="Creatin/AminoP/Spt16_N"/>
</dbReference>
<gene>
    <name evidence="17" type="ORF">EI97DRAFT_433093</name>
</gene>
<dbReference type="InterPro" id="IPR001131">
    <property type="entry name" value="Peptidase_M24B_aminopep-P_CS"/>
</dbReference>
<dbReference type="Gene3D" id="3.40.350.10">
    <property type="entry name" value="Creatinase/prolidase N-terminal domain"/>
    <property type="match status" value="1"/>
</dbReference>